<sequence length="399" mass="44253">MSSPLYYQALTRFVGQPPLWTPMPGSVQLCEDSGQYFRDKNAARFPKHPLEPAVAACLAVCPNLPADIDVVACGSTLGNLLRFVRGQGKPFRMLVEKVGNTVFFIRREDCPTELIPGVRGYGHSFPEAFTTWESTVRGSASHQRVIRYAFGGLDFLVRFEADGYIKDGVTDSKPRSQKATPGGGLNPAQPQPSPPASFDELATLLSVNTSTGPQKPTTQTSQLQIDVGGKFIDRSQLFDLKTRSIATVNRDHLVEELPRLWVSQIPNFILAFHERGMFHPSNIHVSNVCEDVQQWEDEHNDELRQLGALVRRIVNLSSSTKARNCKLELCHVTIGRLDVRGQLPDAGDVLSESLRARWEAASDGVLSERDEAGMSSYEWNETGEEDFTACSEFCSYCGR</sequence>
<dbReference type="Proteomes" id="UP000236621">
    <property type="component" value="Unassembled WGS sequence"/>
</dbReference>
<name>A0A2K3QGX3_9HYPO</name>
<gene>
    <name evidence="2" type="ORF">TCAP_03321</name>
</gene>
<accession>A0A2K3QGX3</accession>
<dbReference type="OrthoDB" id="5393654at2759"/>
<keyword evidence="3" id="KW-1185">Reference proteome</keyword>
<dbReference type="PANTHER" id="PTHR35179:SF2">
    <property type="entry name" value="START DOMAIN-CONTAINING PROTEIN"/>
    <property type="match status" value="1"/>
</dbReference>
<reference evidence="2 3" key="1">
    <citation type="submission" date="2017-08" db="EMBL/GenBank/DDBJ databases">
        <title>Harnessing the power of phylogenomics to disentangle the directionality and signatures of interkingdom host jumping in the parasitic fungal genus Tolypocladium.</title>
        <authorList>
            <person name="Quandt C.A."/>
            <person name="Patterson W."/>
            <person name="Spatafora J.W."/>
        </authorList>
    </citation>
    <scope>NUCLEOTIDE SEQUENCE [LARGE SCALE GENOMIC DNA]</scope>
    <source>
        <strain evidence="2 3">CBS 113982</strain>
    </source>
</reference>
<comment type="caution">
    <text evidence="2">The sequence shown here is derived from an EMBL/GenBank/DDBJ whole genome shotgun (WGS) entry which is preliminary data.</text>
</comment>
<feature type="region of interest" description="Disordered" evidence="1">
    <location>
        <begin position="168"/>
        <end position="197"/>
    </location>
</feature>
<evidence type="ECO:0000313" key="3">
    <source>
        <dbReference type="Proteomes" id="UP000236621"/>
    </source>
</evidence>
<protein>
    <recommendedName>
        <fullName evidence="4">Geranylgeranyl pyrophosphate synthetase</fullName>
    </recommendedName>
</protein>
<dbReference type="STRING" id="45235.A0A2K3QGX3"/>
<dbReference type="EMBL" id="NRSZ01000505">
    <property type="protein sequence ID" value="PNY26753.1"/>
    <property type="molecule type" value="Genomic_DNA"/>
</dbReference>
<dbReference type="AlphaFoldDB" id="A0A2K3QGX3"/>
<organism evidence="2 3">
    <name type="scientific">Tolypocladium capitatum</name>
    <dbReference type="NCBI Taxonomy" id="45235"/>
    <lineage>
        <taxon>Eukaryota</taxon>
        <taxon>Fungi</taxon>
        <taxon>Dikarya</taxon>
        <taxon>Ascomycota</taxon>
        <taxon>Pezizomycotina</taxon>
        <taxon>Sordariomycetes</taxon>
        <taxon>Hypocreomycetidae</taxon>
        <taxon>Hypocreales</taxon>
        <taxon>Ophiocordycipitaceae</taxon>
        <taxon>Tolypocladium</taxon>
    </lineage>
</organism>
<evidence type="ECO:0008006" key="4">
    <source>
        <dbReference type="Google" id="ProtNLM"/>
    </source>
</evidence>
<evidence type="ECO:0000256" key="1">
    <source>
        <dbReference type="SAM" id="MobiDB-lite"/>
    </source>
</evidence>
<evidence type="ECO:0000313" key="2">
    <source>
        <dbReference type="EMBL" id="PNY26753.1"/>
    </source>
</evidence>
<dbReference type="PANTHER" id="PTHR35179">
    <property type="entry name" value="PROTEIN CBG02620"/>
    <property type="match status" value="1"/>
</dbReference>
<proteinExistence type="predicted"/>